<dbReference type="AlphaFoldDB" id="B3M6P5"/>
<dbReference type="InterPro" id="IPR022214">
    <property type="entry name" value="MZT1"/>
</dbReference>
<dbReference type="Proteomes" id="UP000007801">
    <property type="component" value="Unassembled WGS sequence"/>
</dbReference>
<keyword evidence="7" id="KW-1185">Reference proteome</keyword>
<dbReference type="GO" id="GO:0033566">
    <property type="term" value="P:gamma-tubulin complex localization"/>
    <property type="evidence" value="ECO:0007669"/>
    <property type="project" value="InterPro"/>
</dbReference>
<evidence type="ECO:0008006" key="8">
    <source>
        <dbReference type="Google" id="ProtNLM"/>
    </source>
</evidence>
<dbReference type="EMBL" id="CH902618">
    <property type="protein sequence ID" value="EDV38695.1"/>
    <property type="molecule type" value="Genomic_DNA"/>
</dbReference>
<dbReference type="HOGENOM" id="CLU_2040468_0_0_1"/>
<evidence type="ECO:0000256" key="2">
    <source>
        <dbReference type="ARBA" id="ARBA00011015"/>
    </source>
</evidence>
<evidence type="ECO:0000256" key="1">
    <source>
        <dbReference type="ARBA" id="ARBA00004267"/>
    </source>
</evidence>
<dbReference type="PANTHER" id="PTHR28520:SF2">
    <property type="entry name" value="MITOTIC-SPINDLE ORGANIZING PROTEIN 1"/>
    <property type="match status" value="1"/>
</dbReference>
<dbReference type="OrthoDB" id="48571at2759"/>
<evidence type="ECO:0000256" key="5">
    <source>
        <dbReference type="SAM" id="MobiDB-lite"/>
    </source>
</evidence>
<dbReference type="STRING" id="7217.B3M6P5"/>
<dbReference type="GO" id="GO:0000931">
    <property type="term" value="C:gamma-tubulin ring complex"/>
    <property type="evidence" value="ECO:0007669"/>
    <property type="project" value="InterPro"/>
</dbReference>
<dbReference type="PANTHER" id="PTHR28520">
    <property type="entry name" value="MITOTIC-SPINDLE ORGANIZING PROTEIN 1"/>
    <property type="match status" value="1"/>
</dbReference>
<dbReference type="GeneID" id="6507545"/>
<dbReference type="FunCoup" id="B3M6P5">
    <property type="interactions" value="2"/>
</dbReference>
<dbReference type="CTD" id="440145"/>
<keyword evidence="3" id="KW-0963">Cytoplasm</keyword>
<proteinExistence type="inferred from homology"/>
<feature type="compositionally biased region" description="Basic and acidic residues" evidence="5">
    <location>
        <begin position="1"/>
        <end position="16"/>
    </location>
</feature>
<gene>
    <name evidence="6" type="primary">Dana\GF24917</name>
    <name evidence="6" type="synonym">dana_GLEANR_9601</name>
    <name evidence="6" type="ORF">GF24917</name>
</gene>
<organism evidence="6 7">
    <name type="scientific">Drosophila ananassae</name>
    <name type="common">Fruit fly</name>
    <dbReference type="NCBI Taxonomy" id="7217"/>
    <lineage>
        <taxon>Eukaryota</taxon>
        <taxon>Metazoa</taxon>
        <taxon>Ecdysozoa</taxon>
        <taxon>Arthropoda</taxon>
        <taxon>Hexapoda</taxon>
        <taxon>Insecta</taxon>
        <taxon>Pterygota</taxon>
        <taxon>Neoptera</taxon>
        <taxon>Endopterygota</taxon>
        <taxon>Diptera</taxon>
        <taxon>Brachycera</taxon>
        <taxon>Muscomorpha</taxon>
        <taxon>Ephydroidea</taxon>
        <taxon>Drosophilidae</taxon>
        <taxon>Drosophila</taxon>
        <taxon>Sophophora</taxon>
    </lineage>
</organism>
<feature type="compositionally biased region" description="Basic and acidic residues" evidence="5">
    <location>
        <begin position="111"/>
        <end position="121"/>
    </location>
</feature>
<keyword evidence="4" id="KW-0206">Cytoskeleton</keyword>
<feature type="compositionally biased region" description="Low complexity" evidence="5">
    <location>
        <begin position="85"/>
        <end position="98"/>
    </location>
</feature>
<dbReference type="GO" id="GO:0031021">
    <property type="term" value="C:interphase microtubule organizing center"/>
    <property type="evidence" value="ECO:0007669"/>
    <property type="project" value="TreeGrafter"/>
</dbReference>
<feature type="region of interest" description="Disordered" evidence="5">
    <location>
        <begin position="1"/>
        <end position="28"/>
    </location>
</feature>
<feature type="compositionally biased region" description="Polar residues" evidence="5">
    <location>
        <begin position="99"/>
        <end position="109"/>
    </location>
</feature>
<comment type="subcellular location">
    <subcellularLocation>
        <location evidence="1">Cytoplasm</location>
        <location evidence="1">Cytoskeleton</location>
        <location evidence="1">Microtubule organizing center</location>
    </subcellularLocation>
</comment>
<evidence type="ECO:0000313" key="7">
    <source>
        <dbReference type="Proteomes" id="UP000007801"/>
    </source>
</evidence>
<dbReference type="KEGG" id="dan:6507545"/>
<dbReference type="GO" id="GO:0005819">
    <property type="term" value="C:spindle"/>
    <property type="evidence" value="ECO:0007669"/>
    <property type="project" value="TreeGrafter"/>
</dbReference>
<accession>B3M6P5</accession>
<dbReference type="GO" id="GO:0090307">
    <property type="term" value="P:mitotic spindle assembly"/>
    <property type="evidence" value="ECO:0007669"/>
    <property type="project" value="TreeGrafter"/>
</dbReference>
<evidence type="ECO:0000256" key="3">
    <source>
        <dbReference type="ARBA" id="ARBA00022490"/>
    </source>
</evidence>
<reference evidence="6 7" key="1">
    <citation type="journal article" date="2007" name="Nature">
        <title>Evolution of genes and genomes on the Drosophila phylogeny.</title>
        <authorList>
            <consortium name="Drosophila 12 Genomes Consortium"/>
            <person name="Clark A.G."/>
            <person name="Eisen M.B."/>
            <person name="Smith D.R."/>
            <person name="Bergman C.M."/>
            <person name="Oliver B."/>
            <person name="Markow T.A."/>
            <person name="Kaufman T.C."/>
            <person name="Kellis M."/>
            <person name="Gelbart W."/>
            <person name="Iyer V.N."/>
            <person name="Pollard D.A."/>
            <person name="Sackton T.B."/>
            <person name="Larracuente A.M."/>
            <person name="Singh N.D."/>
            <person name="Abad J.P."/>
            <person name="Abt D.N."/>
            <person name="Adryan B."/>
            <person name="Aguade M."/>
            <person name="Akashi H."/>
            <person name="Anderson W.W."/>
            <person name="Aquadro C.F."/>
            <person name="Ardell D.H."/>
            <person name="Arguello R."/>
            <person name="Artieri C.G."/>
            <person name="Barbash D.A."/>
            <person name="Barker D."/>
            <person name="Barsanti P."/>
            <person name="Batterham P."/>
            <person name="Batzoglou S."/>
            <person name="Begun D."/>
            <person name="Bhutkar A."/>
            <person name="Blanco E."/>
            <person name="Bosak S.A."/>
            <person name="Bradley R.K."/>
            <person name="Brand A.D."/>
            <person name="Brent M.R."/>
            <person name="Brooks A.N."/>
            <person name="Brown R.H."/>
            <person name="Butlin R.K."/>
            <person name="Caggese C."/>
            <person name="Calvi B.R."/>
            <person name="Bernardo de Carvalho A."/>
            <person name="Caspi A."/>
            <person name="Castrezana S."/>
            <person name="Celniker S.E."/>
            <person name="Chang J.L."/>
            <person name="Chapple C."/>
            <person name="Chatterji S."/>
            <person name="Chinwalla A."/>
            <person name="Civetta A."/>
            <person name="Clifton S.W."/>
            <person name="Comeron J.M."/>
            <person name="Costello J.C."/>
            <person name="Coyne J.A."/>
            <person name="Daub J."/>
            <person name="David R.G."/>
            <person name="Delcher A.L."/>
            <person name="Delehaunty K."/>
            <person name="Do C.B."/>
            <person name="Ebling H."/>
            <person name="Edwards K."/>
            <person name="Eickbush T."/>
            <person name="Evans J.D."/>
            <person name="Filipski A."/>
            <person name="Findeiss S."/>
            <person name="Freyhult E."/>
            <person name="Fulton L."/>
            <person name="Fulton R."/>
            <person name="Garcia A.C."/>
            <person name="Gardiner A."/>
            <person name="Garfield D.A."/>
            <person name="Garvin B.E."/>
            <person name="Gibson G."/>
            <person name="Gilbert D."/>
            <person name="Gnerre S."/>
            <person name="Godfrey J."/>
            <person name="Good R."/>
            <person name="Gotea V."/>
            <person name="Gravely B."/>
            <person name="Greenberg A.J."/>
            <person name="Griffiths-Jones S."/>
            <person name="Gross S."/>
            <person name="Guigo R."/>
            <person name="Gustafson E.A."/>
            <person name="Haerty W."/>
            <person name="Hahn M.W."/>
            <person name="Halligan D.L."/>
            <person name="Halpern A.L."/>
            <person name="Halter G.M."/>
            <person name="Han M.V."/>
            <person name="Heger A."/>
            <person name="Hillier L."/>
            <person name="Hinrichs A.S."/>
            <person name="Holmes I."/>
            <person name="Hoskins R.A."/>
            <person name="Hubisz M.J."/>
            <person name="Hultmark D."/>
            <person name="Huntley M.A."/>
            <person name="Jaffe D.B."/>
            <person name="Jagadeeshan S."/>
            <person name="Jeck W.R."/>
            <person name="Johnson J."/>
            <person name="Jones C.D."/>
            <person name="Jordan W.C."/>
            <person name="Karpen G.H."/>
            <person name="Kataoka E."/>
            <person name="Keightley P.D."/>
            <person name="Kheradpour P."/>
            <person name="Kirkness E.F."/>
            <person name="Koerich L.B."/>
            <person name="Kristiansen K."/>
            <person name="Kudrna D."/>
            <person name="Kulathinal R.J."/>
            <person name="Kumar S."/>
            <person name="Kwok R."/>
            <person name="Lander E."/>
            <person name="Langley C.H."/>
            <person name="Lapoint R."/>
            <person name="Lazzaro B.P."/>
            <person name="Lee S.J."/>
            <person name="Levesque L."/>
            <person name="Li R."/>
            <person name="Lin C.F."/>
            <person name="Lin M.F."/>
            <person name="Lindblad-Toh K."/>
            <person name="Llopart A."/>
            <person name="Long M."/>
            <person name="Low L."/>
            <person name="Lozovsky E."/>
            <person name="Lu J."/>
            <person name="Luo M."/>
            <person name="Machado C.A."/>
            <person name="Makalowski W."/>
            <person name="Marzo M."/>
            <person name="Matsuda M."/>
            <person name="Matzkin L."/>
            <person name="McAllister B."/>
            <person name="McBride C.S."/>
            <person name="McKernan B."/>
            <person name="McKernan K."/>
            <person name="Mendez-Lago M."/>
            <person name="Minx P."/>
            <person name="Mollenhauer M.U."/>
            <person name="Montooth K."/>
            <person name="Mount S.M."/>
            <person name="Mu X."/>
            <person name="Myers E."/>
            <person name="Negre B."/>
            <person name="Newfeld S."/>
            <person name="Nielsen R."/>
            <person name="Noor M.A."/>
            <person name="O'Grady P."/>
            <person name="Pachter L."/>
            <person name="Papaceit M."/>
            <person name="Parisi M.J."/>
            <person name="Parisi M."/>
            <person name="Parts L."/>
            <person name="Pedersen J.S."/>
            <person name="Pesole G."/>
            <person name="Phillippy A.M."/>
            <person name="Ponting C.P."/>
            <person name="Pop M."/>
            <person name="Porcelli D."/>
            <person name="Powell J.R."/>
            <person name="Prohaska S."/>
            <person name="Pruitt K."/>
            <person name="Puig M."/>
            <person name="Quesneville H."/>
            <person name="Ram K.R."/>
            <person name="Rand D."/>
            <person name="Rasmussen M.D."/>
            <person name="Reed L.K."/>
            <person name="Reenan R."/>
            <person name="Reily A."/>
            <person name="Remington K.A."/>
            <person name="Rieger T.T."/>
            <person name="Ritchie M.G."/>
            <person name="Robin C."/>
            <person name="Rogers Y.H."/>
            <person name="Rohde C."/>
            <person name="Rozas J."/>
            <person name="Rubenfield M.J."/>
            <person name="Ruiz A."/>
            <person name="Russo S."/>
            <person name="Salzberg S.L."/>
            <person name="Sanchez-Gracia A."/>
            <person name="Saranga D.J."/>
            <person name="Sato H."/>
            <person name="Schaeffer S.W."/>
            <person name="Schatz M.C."/>
            <person name="Schlenke T."/>
            <person name="Schwartz R."/>
            <person name="Segarra C."/>
            <person name="Singh R.S."/>
            <person name="Sirot L."/>
            <person name="Sirota M."/>
            <person name="Sisneros N.B."/>
            <person name="Smith C.D."/>
            <person name="Smith T.F."/>
            <person name="Spieth J."/>
            <person name="Stage D.E."/>
            <person name="Stark A."/>
            <person name="Stephan W."/>
            <person name="Strausberg R.L."/>
            <person name="Strempel S."/>
            <person name="Sturgill D."/>
            <person name="Sutton G."/>
            <person name="Sutton G.G."/>
            <person name="Tao W."/>
            <person name="Teichmann S."/>
            <person name="Tobari Y.N."/>
            <person name="Tomimura Y."/>
            <person name="Tsolas J.M."/>
            <person name="Valente V.L."/>
            <person name="Venter E."/>
            <person name="Venter J.C."/>
            <person name="Vicario S."/>
            <person name="Vieira F.G."/>
            <person name="Vilella A.J."/>
            <person name="Villasante A."/>
            <person name="Walenz B."/>
            <person name="Wang J."/>
            <person name="Wasserman M."/>
            <person name="Watts T."/>
            <person name="Wilson D."/>
            <person name="Wilson R.K."/>
            <person name="Wing R.A."/>
            <person name="Wolfner M.F."/>
            <person name="Wong A."/>
            <person name="Wong G.K."/>
            <person name="Wu C.I."/>
            <person name="Wu G."/>
            <person name="Yamamoto D."/>
            <person name="Yang H.P."/>
            <person name="Yang S.P."/>
            <person name="Yorke J.A."/>
            <person name="Yoshida K."/>
            <person name="Zdobnov E."/>
            <person name="Zhang P."/>
            <person name="Zhang Y."/>
            <person name="Zimin A.V."/>
            <person name="Baldwin J."/>
            <person name="Abdouelleil A."/>
            <person name="Abdulkadir J."/>
            <person name="Abebe A."/>
            <person name="Abera B."/>
            <person name="Abreu J."/>
            <person name="Acer S.C."/>
            <person name="Aftuck L."/>
            <person name="Alexander A."/>
            <person name="An P."/>
            <person name="Anderson E."/>
            <person name="Anderson S."/>
            <person name="Arachi H."/>
            <person name="Azer M."/>
            <person name="Bachantsang P."/>
            <person name="Barry A."/>
            <person name="Bayul T."/>
            <person name="Berlin A."/>
            <person name="Bessette D."/>
            <person name="Bloom T."/>
            <person name="Blye J."/>
            <person name="Boguslavskiy L."/>
            <person name="Bonnet C."/>
            <person name="Boukhgalter B."/>
            <person name="Bourzgui I."/>
            <person name="Brown A."/>
            <person name="Cahill P."/>
            <person name="Channer S."/>
            <person name="Cheshatsang Y."/>
            <person name="Chuda L."/>
            <person name="Citroen M."/>
            <person name="Collymore A."/>
            <person name="Cooke P."/>
            <person name="Costello M."/>
            <person name="D'Aco K."/>
            <person name="Daza R."/>
            <person name="De Haan G."/>
            <person name="DeGray S."/>
            <person name="DeMaso C."/>
            <person name="Dhargay N."/>
            <person name="Dooley K."/>
            <person name="Dooley E."/>
            <person name="Doricent M."/>
            <person name="Dorje P."/>
            <person name="Dorjee K."/>
            <person name="Dupes A."/>
            <person name="Elong R."/>
            <person name="Falk J."/>
            <person name="Farina A."/>
            <person name="Faro S."/>
            <person name="Ferguson D."/>
            <person name="Fisher S."/>
            <person name="Foley C.D."/>
            <person name="Franke A."/>
            <person name="Friedrich D."/>
            <person name="Gadbois L."/>
            <person name="Gearin G."/>
            <person name="Gearin C.R."/>
            <person name="Giannoukos G."/>
            <person name="Goode T."/>
            <person name="Graham J."/>
            <person name="Grandbois E."/>
            <person name="Grewal S."/>
            <person name="Gyaltsen K."/>
            <person name="Hafez N."/>
            <person name="Hagos B."/>
            <person name="Hall J."/>
            <person name="Henson C."/>
            <person name="Hollinger A."/>
            <person name="Honan T."/>
            <person name="Huard M.D."/>
            <person name="Hughes L."/>
            <person name="Hurhula B."/>
            <person name="Husby M.E."/>
            <person name="Kamat A."/>
            <person name="Kanga B."/>
            <person name="Kashin S."/>
            <person name="Khazanovich D."/>
            <person name="Kisner P."/>
            <person name="Lance K."/>
            <person name="Lara M."/>
            <person name="Lee W."/>
            <person name="Lennon N."/>
            <person name="Letendre F."/>
            <person name="LeVine R."/>
            <person name="Lipovsky A."/>
            <person name="Liu X."/>
            <person name="Liu J."/>
            <person name="Liu S."/>
            <person name="Lokyitsang T."/>
            <person name="Lokyitsang Y."/>
            <person name="Lubonja R."/>
            <person name="Lui A."/>
            <person name="MacDonald P."/>
            <person name="Magnisalis V."/>
            <person name="Maru K."/>
            <person name="Matthews C."/>
            <person name="McCusker W."/>
            <person name="McDonough S."/>
            <person name="Mehta T."/>
            <person name="Meldrim J."/>
            <person name="Meneus L."/>
            <person name="Mihai O."/>
            <person name="Mihalev A."/>
            <person name="Mihova T."/>
            <person name="Mittelman R."/>
            <person name="Mlenga V."/>
            <person name="Montmayeur A."/>
            <person name="Mulrain L."/>
            <person name="Navidi A."/>
            <person name="Naylor J."/>
            <person name="Negash T."/>
            <person name="Nguyen T."/>
            <person name="Nguyen N."/>
            <person name="Nicol R."/>
            <person name="Norbu C."/>
            <person name="Norbu N."/>
            <person name="Novod N."/>
            <person name="O'Neill B."/>
            <person name="Osman S."/>
            <person name="Markiewicz E."/>
            <person name="Oyono O.L."/>
            <person name="Patti C."/>
            <person name="Phunkhang P."/>
            <person name="Pierre F."/>
            <person name="Priest M."/>
            <person name="Raghuraman S."/>
            <person name="Rege F."/>
            <person name="Reyes R."/>
            <person name="Rise C."/>
            <person name="Rogov P."/>
            <person name="Ross K."/>
            <person name="Ryan E."/>
            <person name="Settipalli S."/>
            <person name="Shea T."/>
            <person name="Sherpa N."/>
            <person name="Shi L."/>
            <person name="Shih D."/>
            <person name="Sparrow T."/>
            <person name="Spaulding J."/>
            <person name="Stalker J."/>
            <person name="Stange-Thomann N."/>
            <person name="Stavropoulos S."/>
            <person name="Stone C."/>
            <person name="Strader C."/>
            <person name="Tesfaye S."/>
            <person name="Thomson T."/>
            <person name="Thoulutsang Y."/>
            <person name="Thoulutsang D."/>
            <person name="Topham K."/>
            <person name="Topping I."/>
            <person name="Tsamla T."/>
            <person name="Vassiliev H."/>
            <person name="Vo A."/>
            <person name="Wangchuk T."/>
            <person name="Wangdi T."/>
            <person name="Weiand M."/>
            <person name="Wilkinson J."/>
            <person name="Wilson A."/>
            <person name="Yadav S."/>
            <person name="Young G."/>
            <person name="Yu Q."/>
            <person name="Zembek L."/>
            <person name="Zhong D."/>
            <person name="Zimmer A."/>
            <person name="Zwirko Z."/>
            <person name="Jaffe D.B."/>
            <person name="Alvarez P."/>
            <person name="Brockman W."/>
            <person name="Butler J."/>
            <person name="Chin C."/>
            <person name="Gnerre S."/>
            <person name="Grabherr M."/>
            <person name="Kleber M."/>
            <person name="Mauceli E."/>
            <person name="MacCallum I."/>
        </authorList>
    </citation>
    <scope>NUCLEOTIDE SEQUENCE [LARGE SCALE GENOMIC DNA]</scope>
    <source>
        <strain evidence="7">Tucson 14024-0371.13</strain>
    </source>
</reference>
<feature type="region of interest" description="Disordered" evidence="5">
    <location>
        <begin position="82"/>
        <end position="121"/>
    </location>
</feature>
<dbReference type="Pfam" id="PF12554">
    <property type="entry name" value="MOZART1"/>
    <property type="match status" value="1"/>
</dbReference>
<protein>
    <recommendedName>
        <fullName evidence="8">Mitotic-spindle organizing protein 1</fullName>
    </recommendedName>
</protein>
<name>B3M6P5_DROAN</name>
<comment type="similarity">
    <text evidence="2">Belongs to the MOZART1 family.</text>
</comment>
<dbReference type="InParanoid" id="B3M6P5"/>
<evidence type="ECO:0000256" key="4">
    <source>
        <dbReference type="ARBA" id="ARBA00023212"/>
    </source>
</evidence>
<evidence type="ECO:0000313" key="6">
    <source>
        <dbReference type="EMBL" id="EDV38695.1"/>
    </source>
</evidence>
<sequence>MSEPSKKLLPSEEHKAVAPSRAFMPGTRTAEQSEKLLTVVHALSDLVNTGLSRESLKICTELLRAGVDAKSLTKVIKTIRGEMKASAGSAEETASEVSQVRSSPGSVNQKAVEKPPAKDHA</sequence>
<dbReference type="GO" id="GO:0005813">
    <property type="term" value="C:centrosome"/>
    <property type="evidence" value="ECO:0007669"/>
    <property type="project" value="TreeGrafter"/>
</dbReference>
<dbReference type="GO" id="GO:0051415">
    <property type="term" value="P:microtubule nucleation by interphase microtubule organizing center"/>
    <property type="evidence" value="ECO:0007669"/>
    <property type="project" value="TreeGrafter"/>
</dbReference>